<feature type="transmembrane region" description="Helical" evidence="6">
    <location>
        <begin position="99"/>
        <end position="123"/>
    </location>
</feature>
<evidence type="ECO:0000256" key="5">
    <source>
        <dbReference type="ARBA" id="ARBA00023136"/>
    </source>
</evidence>
<evidence type="ECO:0000256" key="3">
    <source>
        <dbReference type="ARBA" id="ARBA00022692"/>
    </source>
</evidence>
<name>A0ABV4TVM0_9GAMM</name>
<comment type="caution">
    <text evidence="7">The sequence shown here is derived from an EMBL/GenBank/DDBJ whole genome shotgun (WGS) entry which is preliminary data.</text>
</comment>
<evidence type="ECO:0000256" key="1">
    <source>
        <dbReference type="ARBA" id="ARBA00004141"/>
    </source>
</evidence>
<dbReference type="EMBL" id="JBGUAW010000003">
    <property type="protein sequence ID" value="MFA9460191.1"/>
    <property type="molecule type" value="Genomic_DNA"/>
</dbReference>
<sequence length="126" mass="13196">MPVGHKFLILGAANAAVAVILGAFAAHGLRGKLGERMLEVFHTGVEYHFYHALGLILVGVVVLTLGPLPWLRAAGWVMLAGILIFAGTLYGLALGGPGWLGAITPLGGTAFILSWILFALAVWRAP</sequence>
<gene>
    <name evidence="7" type="ORF">ACERLL_05065</name>
</gene>
<keyword evidence="3 6" id="KW-0812">Transmembrane</keyword>
<evidence type="ECO:0000256" key="2">
    <source>
        <dbReference type="ARBA" id="ARBA00009694"/>
    </source>
</evidence>
<evidence type="ECO:0000256" key="4">
    <source>
        <dbReference type="ARBA" id="ARBA00022989"/>
    </source>
</evidence>
<proteinExistence type="inferred from homology"/>
<feature type="transmembrane region" description="Helical" evidence="6">
    <location>
        <begin position="7"/>
        <end position="27"/>
    </location>
</feature>
<evidence type="ECO:0000256" key="6">
    <source>
        <dbReference type="SAM" id="Phobius"/>
    </source>
</evidence>
<organism evidence="7 8">
    <name type="scientific">Thiohalorhabdus methylotrophus</name>
    <dbReference type="NCBI Taxonomy" id="3242694"/>
    <lineage>
        <taxon>Bacteria</taxon>
        <taxon>Pseudomonadati</taxon>
        <taxon>Pseudomonadota</taxon>
        <taxon>Gammaproteobacteria</taxon>
        <taxon>Thiohalorhabdales</taxon>
        <taxon>Thiohalorhabdaceae</taxon>
        <taxon>Thiohalorhabdus</taxon>
    </lineage>
</organism>
<dbReference type="PANTHER" id="PTHR43461">
    <property type="entry name" value="TRANSMEMBRANE PROTEIN 256"/>
    <property type="match status" value="1"/>
</dbReference>
<keyword evidence="8" id="KW-1185">Reference proteome</keyword>
<feature type="transmembrane region" description="Helical" evidence="6">
    <location>
        <begin position="73"/>
        <end position="93"/>
    </location>
</feature>
<protein>
    <submittedName>
        <fullName evidence="7">DUF423 domain-containing protein</fullName>
    </submittedName>
</protein>
<dbReference type="Proteomes" id="UP001575181">
    <property type="component" value="Unassembled WGS sequence"/>
</dbReference>
<accession>A0ABV4TVM0</accession>
<dbReference type="RefSeq" id="WP_373654976.1">
    <property type="nucleotide sequence ID" value="NZ_JBGUAW010000003.1"/>
</dbReference>
<comment type="similarity">
    <text evidence="2">Belongs to the UPF0382 family.</text>
</comment>
<evidence type="ECO:0000313" key="8">
    <source>
        <dbReference type="Proteomes" id="UP001575181"/>
    </source>
</evidence>
<keyword evidence="4 6" id="KW-1133">Transmembrane helix</keyword>
<keyword evidence="5 6" id="KW-0472">Membrane</keyword>
<evidence type="ECO:0000313" key="7">
    <source>
        <dbReference type="EMBL" id="MFA9460191.1"/>
    </source>
</evidence>
<dbReference type="InterPro" id="IPR006696">
    <property type="entry name" value="DUF423"/>
</dbReference>
<reference evidence="7 8" key="1">
    <citation type="submission" date="2024-08" db="EMBL/GenBank/DDBJ databases">
        <title>Whole-genome sequencing of halo(alkali)philic microorganisms from hypersaline lakes.</title>
        <authorList>
            <person name="Sorokin D.Y."/>
            <person name="Merkel A.Y."/>
            <person name="Messina E."/>
            <person name="Yakimov M."/>
        </authorList>
    </citation>
    <scope>NUCLEOTIDE SEQUENCE [LARGE SCALE GENOMIC DNA]</scope>
    <source>
        <strain evidence="7 8">Cl-TMA</strain>
    </source>
</reference>
<comment type="subcellular location">
    <subcellularLocation>
        <location evidence="1">Membrane</location>
        <topology evidence="1">Multi-pass membrane protein</topology>
    </subcellularLocation>
</comment>
<dbReference type="PANTHER" id="PTHR43461:SF1">
    <property type="entry name" value="TRANSMEMBRANE PROTEIN 256"/>
    <property type="match status" value="1"/>
</dbReference>
<feature type="transmembrane region" description="Helical" evidence="6">
    <location>
        <begin position="47"/>
        <end position="66"/>
    </location>
</feature>
<dbReference type="Pfam" id="PF04241">
    <property type="entry name" value="DUF423"/>
    <property type="match status" value="1"/>
</dbReference>